<feature type="domain" description="SB" evidence="10">
    <location>
        <begin position="300"/>
        <end position="368"/>
    </location>
</feature>
<dbReference type="GO" id="GO:0008333">
    <property type="term" value="P:endosome to lysosome transport"/>
    <property type="evidence" value="ECO:0007669"/>
    <property type="project" value="TreeGrafter"/>
</dbReference>
<accession>A0A553PCQ9</accession>
<dbReference type="PROSITE" id="PS51322">
    <property type="entry name" value="UEV"/>
    <property type="match status" value="1"/>
</dbReference>
<feature type="compositionally biased region" description="Polar residues" evidence="9">
    <location>
        <begin position="148"/>
        <end position="178"/>
    </location>
</feature>
<dbReference type="GO" id="GO:0015031">
    <property type="term" value="P:protein transport"/>
    <property type="evidence" value="ECO:0007669"/>
    <property type="project" value="UniProtKB-UniRule"/>
</dbReference>
<dbReference type="OMA" id="LWLPEPY"/>
<dbReference type="Gene3D" id="6.10.250.370">
    <property type="match status" value="1"/>
</dbReference>
<reference evidence="12 13" key="1">
    <citation type="journal article" date="2018" name="Nat. Ecol. Evol.">
        <title>Genomic signatures of mitonuclear coevolution across populations of Tigriopus californicus.</title>
        <authorList>
            <person name="Barreto F.S."/>
            <person name="Watson E.T."/>
            <person name="Lima T.G."/>
            <person name="Willett C.S."/>
            <person name="Edmands S."/>
            <person name="Li W."/>
            <person name="Burton R.S."/>
        </authorList>
    </citation>
    <scope>NUCLEOTIDE SEQUENCE [LARGE SCALE GENOMIC DNA]</scope>
    <source>
        <strain evidence="12 13">San Diego</strain>
    </source>
</reference>
<dbReference type="InterPro" id="IPR008883">
    <property type="entry name" value="UEV_N"/>
</dbReference>
<protein>
    <recommendedName>
        <fullName evidence="14">UEV domain-containing protein</fullName>
    </recommendedName>
</protein>
<feature type="region of interest" description="Disordered" evidence="9">
    <location>
        <begin position="360"/>
        <end position="386"/>
    </location>
</feature>
<sequence>MKSKSIEKTVAQGLKKADYKSPEKTLRDVLATVKAFTGLGYNVDKFVFDNGDEHLLAHVKGTIPISYKSNTYNIPVCFWLPRDYPKYAAMGFIQPTADMQIKASPNVDQNGRIQLPYLLDWSYPDSNLVELIQLCILIFSKAPPVFSKSKSNRNQGAVVNLPSPSSTSNGLSRQTSVQEAEASPCQNGREKPNPEDELKDEHIRISLISCVSDKIRSRLSEEFQKTVAECQSLHHTNKDLLDGQENIAEIVKNIESRSSDLESALQDLRQQKIDLAAKEKQLSEIDLNTLNRDEIVEPVAPEHAPLVSAYATDGAIEDALFSLLQAYQNGKLDCQTYLKKVRQLSRKQFQQRYILSQKRAQQSRSSSESQLGRYFDRSCSTASNPP</sequence>
<dbReference type="STRING" id="6832.A0A553PCQ9"/>
<dbReference type="AlphaFoldDB" id="A0A553PCQ9"/>
<dbReference type="InterPro" id="IPR017916">
    <property type="entry name" value="SB_dom"/>
</dbReference>
<comment type="subcellular location">
    <subcellularLocation>
        <location evidence="1">Endosome</location>
    </subcellularLocation>
</comment>
<dbReference type="PANTHER" id="PTHR23306:SF3">
    <property type="entry name" value="TUMOR SUPPRESSOR PROTEIN 101"/>
    <property type="match status" value="1"/>
</dbReference>
<keyword evidence="3 7" id="KW-0813">Transport</keyword>
<dbReference type="Gene3D" id="3.10.110.10">
    <property type="entry name" value="Ubiquitin Conjugating Enzyme"/>
    <property type="match status" value="1"/>
</dbReference>
<dbReference type="InterPro" id="IPR037202">
    <property type="entry name" value="ESCRT_assembly_dom"/>
</dbReference>
<feature type="coiled-coil region" evidence="8">
    <location>
        <begin position="251"/>
        <end position="285"/>
    </location>
</feature>
<keyword evidence="4" id="KW-0967">Endosome</keyword>
<proteinExistence type="inferred from homology"/>
<name>A0A553PCQ9_TIGCA</name>
<evidence type="ECO:0000256" key="1">
    <source>
        <dbReference type="ARBA" id="ARBA00004177"/>
    </source>
</evidence>
<organism evidence="12 13">
    <name type="scientific">Tigriopus californicus</name>
    <name type="common">Marine copepod</name>
    <dbReference type="NCBI Taxonomy" id="6832"/>
    <lineage>
        <taxon>Eukaryota</taxon>
        <taxon>Metazoa</taxon>
        <taxon>Ecdysozoa</taxon>
        <taxon>Arthropoda</taxon>
        <taxon>Crustacea</taxon>
        <taxon>Multicrustacea</taxon>
        <taxon>Hexanauplia</taxon>
        <taxon>Copepoda</taxon>
        <taxon>Harpacticoida</taxon>
        <taxon>Harpacticidae</taxon>
        <taxon>Tigriopus</taxon>
    </lineage>
</organism>
<feature type="compositionally biased region" description="Basic and acidic residues" evidence="9">
    <location>
        <begin position="188"/>
        <end position="199"/>
    </location>
</feature>
<gene>
    <name evidence="12" type="ORF">TCAL_07100</name>
</gene>
<dbReference type="Gene3D" id="6.10.140.820">
    <property type="match status" value="1"/>
</dbReference>
<evidence type="ECO:0000313" key="13">
    <source>
        <dbReference type="Proteomes" id="UP000318571"/>
    </source>
</evidence>
<dbReference type="EMBL" id="VCGU01000005">
    <property type="protein sequence ID" value="TRY75450.1"/>
    <property type="molecule type" value="Genomic_DNA"/>
</dbReference>
<dbReference type="OrthoDB" id="306304at2759"/>
<feature type="domain" description="UEV" evidence="11">
    <location>
        <begin position="6"/>
        <end position="149"/>
    </location>
</feature>
<dbReference type="GO" id="GO:0043130">
    <property type="term" value="F:ubiquitin binding"/>
    <property type="evidence" value="ECO:0007669"/>
    <property type="project" value="TreeGrafter"/>
</dbReference>
<evidence type="ECO:0008006" key="14">
    <source>
        <dbReference type="Google" id="ProtNLM"/>
    </source>
</evidence>
<dbReference type="InterPro" id="IPR016135">
    <property type="entry name" value="UBQ-conjugating_enzyme/RWD"/>
</dbReference>
<evidence type="ECO:0000256" key="4">
    <source>
        <dbReference type="ARBA" id="ARBA00022753"/>
    </source>
</evidence>
<keyword evidence="6 8" id="KW-0175">Coiled coil</keyword>
<evidence type="ECO:0000256" key="5">
    <source>
        <dbReference type="ARBA" id="ARBA00022927"/>
    </source>
</evidence>
<evidence type="ECO:0000256" key="8">
    <source>
        <dbReference type="SAM" id="Coils"/>
    </source>
</evidence>
<dbReference type="SUPFAM" id="SSF54495">
    <property type="entry name" value="UBC-like"/>
    <property type="match status" value="1"/>
</dbReference>
<feature type="region of interest" description="Disordered" evidence="9">
    <location>
        <begin position="148"/>
        <end position="199"/>
    </location>
</feature>
<comment type="caution">
    <text evidence="12">The sequence shown here is derived from an EMBL/GenBank/DDBJ whole genome shotgun (WGS) entry which is preliminary data.</text>
</comment>
<dbReference type="Pfam" id="PF09454">
    <property type="entry name" value="Vps23_core"/>
    <property type="match status" value="1"/>
</dbReference>
<dbReference type="PROSITE" id="PS51312">
    <property type="entry name" value="SB"/>
    <property type="match status" value="1"/>
</dbReference>
<dbReference type="InterPro" id="IPR052070">
    <property type="entry name" value="ESCRT-I_UEV_domain"/>
</dbReference>
<dbReference type="SUPFAM" id="SSF140111">
    <property type="entry name" value="Endosomal sorting complex assembly domain"/>
    <property type="match status" value="1"/>
</dbReference>
<dbReference type="Proteomes" id="UP000318571">
    <property type="component" value="Chromosome 2"/>
</dbReference>
<evidence type="ECO:0000259" key="11">
    <source>
        <dbReference type="PROSITE" id="PS51322"/>
    </source>
</evidence>
<dbReference type="PANTHER" id="PTHR23306">
    <property type="entry name" value="TUMOR SUSCEPTIBILITY GENE 101 PROTEIN-RELATED"/>
    <property type="match status" value="1"/>
</dbReference>
<evidence type="ECO:0000256" key="2">
    <source>
        <dbReference type="ARBA" id="ARBA00009594"/>
    </source>
</evidence>
<evidence type="ECO:0000256" key="9">
    <source>
        <dbReference type="SAM" id="MobiDB-lite"/>
    </source>
</evidence>
<evidence type="ECO:0000256" key="3">
    <source>
        <dbReference type="ARBA" id="ARBA00022448"/>
    </source>
</evidence>
<keyword evidence="13" id="KW-1185">Reference proteome</keyword>
<dbReference type="Pfam" id="PF05743">
    <property type="entry name" value="UEV"/>
    <property type="match status" value="1"/>
</dbReference>
<evidence type="ECO:0000256" key="6">
    <source>
        <dbReference type="ARBA" id="ARBA00023054"/>
    </source>
</evidence>
<feature type="compositionally biased region" description="Low complexity" evidence="9">
    <location>
        <begin position="360"/>
        <end position="370"/>
    </location>
</feature>
<evidence type="ECO:0000313" key="12">
    <source>
        <dbReference type="EMBL" id="TRY75450.1"/>
    </source>
</evidence>
<keyword evidence="5 7" id="KW-0653">Protein transport</keyword>
<evidence type="ECO:0000256" key="7">
    <source>
        <dbReference type="PROSITE-ProRule" id="PRU00644"/>
    </source>
</evidence>
<comment type="similarity">
    <text evidence="2">Belongs to the ubiquitin-conjugating enzyme family. UEV subfamily.</text>
</comment>
<dbReference type="GO" id="GO:0000813">
    <property type="term" value="C:ESCRT I complex"/>
    <property type="evidence" value="ECO:0007669"/>
    <property type="project" value="TreeGrafter"/>
</dbReference>
<dbReference type="CDD" id="cd11685">
    <property type="entry name" value="UEV_TSG101-like"/>
    <property type="match status" value="1"/>
</dbReference>
<evidence type="ECO:0000259" key="10">
    <source>
        <dbReference type="PROSITE" id="PS51312"/>
    </source>
</evidence>